<sequence>MAFRLGFATVAGMNATKLLLAVAVFSLTALGQVEDSAKAKLPLIFEEDFEKGHSRWEVTDQRSWTHRKVGDNHVFGINRRNSDYKPKVRSPHHIALIKEVSVADFVLTFRVKSTKDTGGHRDCCVFFNWQDAKHFYYCHLGAKPDPHSGQIMIVKDAPRKAMTDNKNKTPWKSETWH</sequence>
<feature type="compositionally biased region" description="Basic and acidic residues" evidence="1">
    <location>
        <begin position="158"/>
        <end position="167"/>
    </location>
</feature>
<name>A0A382GTW5_9ZZZZ</name>
<gene>
    <name evidence="2" type="ORF">METZ01_LOCUS231148</name>
</gene>
<evidence type="ECO:0000256" key="1">
    <source>
        <dbReference type="SAM" id="MobiDB-lite"/>
    </source>
</evidence>
<protein>
    <recommendedName>
        <fullName evidence="3">3-keto-disaccharide hydrolase domain-containing protein</fullName>
    </recommendedName>
</protein>
<organism evidence="2">
    <name type="scientific">marine metagenome</name>
    <dbReference type="NCBI Taxonomy" id="408172"/>
    <lineage>
        <taxon>unclassified sequences</taxon>
        <taxon>metagenomes</taxon>
        <taxon>ecological metagenomes</taxon>
    </lineage>
</organism>
<reference evidence="2" key="1">
    <citation type="submission" date="2018-05" db="EMBL/GenBank/DDBJ databases">
        <authorList>
            <person name="Lanie J.A."/>
            <person name="Ng W.-L."/>
            <person name="Kazmierczak K.M."/>
            <person name="Andrzejewski T.M."/>
            <person name="Davidsen T.M."/>
            <person name="Wayne K.J."/>
            <person name="Tettelin H."/>
            <person name="Glass J.I."/>
            <person name="Rusch D."/>
            <person name="Podicherti R."/>
            <person name="Tsui H.-C.T."/>
            <person name="Winkler M.E."/>
        </authorList>
    </citation>
    <scope>NUCLEOTIDE SEQUENCE</scope>
</reference>
<dbReference type="AlphaFoldDB" id="A0A382GTW5"/>
<dbReference type="Gene3D" id="2.60.120.560">
    <property type="entry name" value="Exo-inulinase, domain 1"/>
    <property type="match status" value="1"/>
</dbReference>
<proteinExistence type="predicted"/>
<feature type="non-terminal residue" evidence="2">
    <location>
        <position position="177"/>
    </location>
</feature>
<dbReference type="EMBL" id="UINC01057301">
    <property type="protein sequence ID" value="SVB78294.1"/>
    <property type="molecule type" value="Genomic_DNA"/>
</dbReference>
<evidence type="ECO:0000313" key="2">
    <source>
        <dbReference type="EMBL" id="SVB78294.1"/>
    </source>
</evidence>
<evidence type="ECO:0008006" key="3">
    <source>
        <dbReference type="Google" id="ProtNLM"/>
    </source>
</evidence>
<feature type="compositionally biased region" description="Polar residues" evidence="1">
    <location>
        <begin position="168"/>
        <end position="177"/>
    </location>
</feature>
<accession>A0A382GTW5</accession>
<feature type="region of interest" description="Disordered" evidence="1">
    <location>
        <begin position="158"/>
        <end position="177"/>
    </location>
</feature>